<evidence type="ECO:0000313" key="13">
    <source>
        <dbReference type="Proteomes" id="UP000235965"/>
    </source>
</evidence>
<dbReference type="EMBL" id="NEVH01004413">
    <property type="protein sequence ID" value="PNF39588.1"/>
    <property type="molecule type" value="Genomic_DNA"/>
</dbReference>
<evidence type="ECO:0000259" key="10">
    <source>
        <dbReference type="Pfam" id="PF00122"/>
    </source>
</evidence>
<dbReference type="OrthoDB" id="48943at2759"/>
<accession>A0A2J7RFH5</accession>
<keyword evidence="9" id="KW-0472">Membrane</keyword>
<sequence length="315" mass="35273">MLTDMKGSTDAKLSVHLSGGVFKEFPSLRVFRCKKLSYVWDEDRGEFLKLCGLDRDVSTAALHRQQGLSAHQQAMRRVVYGRNEIVVPIYGIITLLFLEVLNPFYVFQLFSFCLWFADDYIYYALAILAMSMFGIVMAILQTRKNQQNLRSTVHSSDVVTVIRGDTGKLDPIPTEHLVPGDVMVVPSHGCVMHCDAALLTGNCIINESMLTGESVPVTKTPLPNSDIPFDAKEHARHILFCGTHVIQTRYFGNEHVLAVVIRTGFSTAKGSLVRSIMYPPPVDFKFEHDSYKFVELLACIASIGFIYTVITKVGR</sequence>
<evidence type="ECO:0000256" key="8">
    <source>
        <dbReference type="ARBA" id="ARBA00049360"/>
    </source>
</evidence>
<protein>
    <submittedName>
        <fullName evidence="12">Uncharacterized protein</fullName>
    </submittedName>
</protein>
<keyword evidence="13" id="KW-1185">Reference proteome</keyword>
<feature type="transmembrane region" description="Helical" evidence="9">
    <location>
        <begin position="120"/>
        <end position="140"/>
    </location>
</feature>
<dbReference type="GO" id="GO:0046872">
    <property type="term" value="F:metal ion binding"/>
    <property type="evidence" value="ECO:0007669"/>
    <property type="project" value="UniProtKB-KW"/>
</dbReference>
<dbReference type="InterPro" id="IPR006544">
    <property type="entry name" value="P-type_TPase_V"/>
</dbReference>
<keyword evidence="5" id="KW-0067">ATP-binding</keyword>
<evidence type="ECO:0000259" key="11">
    <source>
        <dbReference type="Pfam" id="PF00690"/>
    </source>
</evidence>
<organism evidence="12 13">
    <name type="scientific">Cryptotermes secundus</name>
    <dbReference type="NCBI Taxonomy" id="105785"/>
    <lineage>
        <taxon>Eukaryota</taxon>
        <taxon>Metazoa</taxon>
        <taxon>Ecdysozoa</taxon>
        <taxon>Arthropoda</taxon>
        <taxon>Hexapoda</taxon>
        <taxon>Insecta</taxon>
        <taxon>Pterygota</taxon>
        <taxon>Neoptera</taxon>
        <taxon>Polyneoptera</taxon>
        <taxon>Dictyoptera</taxon>
        <taxon>Blattodea</taxon>
        <taxon>Blattoidea</taxon>
        <taxon>Termitoidae</taxon>
        <taxon>Kalotermitidae</taxon>
        <taxon>Cryptotermitinae</taxon>
        <taxon>Cryptotermes</taxon>
    </lineage>
</organism>
<comment type="caution">
    <text evidence="12">The sequence shown here is derived from an EMBL/GenBank/DDBJ whole genome shotgun (WGS) entry which is preliminary data.</text>
</comment>
<dbReference type="Gene3D" id="2.70.150.10">
    <property type="entry name" value="Calcium-transporting ATPase, cytoplasmic transduction domain A"/>
    <property type="match status" value="1"/>
</dbReference>
<comment type="catalytic activity">
    <reaction evidence="8">
        <text>ATP + H2O = ADP + phosphate + H(+)</text>
        <dbReference type="Rhea" id="RHEA:13065"/>
        <dbReference type="ChEBI" id="CHEBI:15377"/>
        <dbReference type="ChEBI" id="CHEBI:15378"/>
        <dbReference type="ChEBI" id="CHEBI:30616"/>
        <dbReference type="ChEBI" id="CHEBI:43474"/>
        <dbReference type="ChEBI" id="CHEBI:456216"/>
    </reaction>
</comment>
<evidence type="ECO:0000256" key="4">
    <source>
        <dbReference type="ARBA" id="ARBA00022741"/>
    </source>
</evidence>
<dbReference type="Pfam" id="PF00690">
    <property type="entry name" value="Cation_ATPase_N"/>
    <property type="match status" value="1"/>
</dbReference>
<dbReference type="GO" id="GO:0019829">
    <property type="term" value="F:ATPase-coupled monoatomic cation transmembrane transporter activity"/>
    <property type="evidence" value="ECO:0007669"/>
    <property type="project" value="TreeGrafter"/>
</dbReference>
<feature type="domain" description="Cation-transporting P-type ATPase N-terminal" evidence="11">
    <location>
        <begin position="64"/>
        <end position="114"/>
    </location>
</feature>
<reference evidence="12 13" key="1">
    <citation type="submission" date="2017-12" db="EMBL/GenBank/DDBJ databases">
        <title>Hemimetabolous genomes reveal molecular basis of termite eusociality.</title>
        <authorList>
            <person name="Harrison M.C."/>
            <person name="Jongepier E."/>
            <person name="Robertson H.M."/>
            <person name="Arning N."/>
            <person name="Bitard-Feildel T."/>
            <person name="Chao H."/>
            <person name="Childers C.P."/>
            <person name="Dinh H."/>
            <person name="Doddapaneni H."/>
            <person name="Dugan S."/>
            <person name="Gowin J."/>
            <person name="Greiner C."/>
            <person name="Han Y."/>
            <person name="Hu H."/>
            <person name="Hughes D.S.T."/>
            <person name="Huylmans A.-K."/>
            <person name="Kemena C."/>
            <person name="Kremer L.P.M."/>
            <person name="Lee S.L."/>
            <person name="Lopez-Ezquerra A."/>
            <person name="Mallet L."/>
            <person name="Monroy-Kuhn J.M."/>
            <person name="Moser A."/>
            <person name="Murali S.C."/>
            <person name="Muzny D.M."/>
            <person name="Otani S."/>
            <person name="Piulachs M.-D."/>
            <person name="Poelchau M."/>
            <person name="Qu J."/>
            <person name="Schaub F."/>
            <person name="Wada-Katsumata A."/>
            <person name="Worley K.C."/>
            <person name="Xie Q."/>
            <person name="Ylla G."/>
            <person name="Poulsen M."/>
            <person name="Gibbs R.A."/>
            <person name="Schal C."/>
            <person name="Richards S."/>
            <person name="Belles X."/>
            <person name="Korb J."/>
            <person name="Bornberg-Bauer E."/>
        </authorList>
    </citation>
    <scope>NUCLEOTIDE SEQUENCE [LARGE SCALE GENOMIC DNA]</scope>
    <source>
        <tissue evidence="12">Whole body</tissue>
    </source>
</reference>
<evidence type="ECO:0000256" key="3">
    <source>
        <dbReference type="ARBA" id="ARBA00022723"/>
    </source>
</evidence>
<dbReference type="InterPro" id="IPR023298">
    <property type="entry name" value="ATPase_P-typ_TM_dom_sf"/>
</dbReference>
<dbReference type="InterPro" id="IPR008250">
    <property type="entry name" value="ATPase_P-typ_transduc_dom_A_sf"/>
</dbReference>
<proteinExistence type="predicted"/>
<dbReference type="GO" id="GO:0016020">
    <property type="term" value="C:membrane"/>
    <property type="evidence" value="ECO:0007669"/>
    <property type="project" value="UniProtKB-SubCell"/>
</dbReference>
<evidence type="ECO:0000256" key="2">
    <source>
        <dbReference type="ARBA" id="ARBA00022553"/>
    </source>
</evidence>
<feature type="transmembrane region" description="Helical" evidence="9">
    <location>
        <begin position="293"/>
        <end position="310"/>
    </location>
</feature>
<dbReference type="SUPFAM" id="SSF81665">
    <property type="entry name" value="Calcium ATPase, transmembrane domain M"/>
    <property type="match status" value="1"/>
</dbReference>
<keyword evidence="3" id="KW-0479">Metal-binding</keyword>
<dbReference type="Proteomes" id="UP000235965">
    <property type="component" value="Unassembled WGS sequence"/>
</dbReference>
<dbReference type="SUPFAM" id="SSF81653">
    <property type="entry name" value="Calcium ATPase, transduction domain A"/>
    <property type="match status" value="1"/>
</dbReference>
<evidence type="ECO:0000256" key="6">
    <source>
        <dbReference type="ARBA" id="ARBA00022842"/>
    </source>
</evidence>
<dbReference type="PANTHER" id="PTHR45630:SF8">
    <property type="entry name" value="CATION-TRANSPORTING ATPASE"/>
    <property type="match status" value="1"/>
</dbReference>
<keyword evidence="9" id="KW-0812">Transmembrane</keyword>
<evidence type="ECO:0000313" key="12">
    <source>
        <dbReference type="EMBL" id="PNF39588.1"/>
    </source>
</evidence>
<dbReference type="GO" id="GO:0015203">
    <property type="term" value="F:polyamine transmembrane transporter activity"/>
    <property type="evidence" value="ECO:0007669"/>
    <property type="project" value="TreeGrafter"/>
</dbReference>
<dbReference type="Pfam" id="PF00122">
    <property type="entry name" value="E1-E2_ATPase"/>
    <property type="match status" value="1"/>
</dbReference>
<feature type="domain" description="P-type ATPase A" evidence="10">
    <location>
        <begin position="156"/>
        <end position="276"/>
    </location>
</feature>
<keyword evidence="6" id="KW-0460">Magnesium</keyword>
<feature type="transmembrane region" description="Helical" evidence="9">
    <location>
        <begin position="85"/>
        <end position="108"/>
    </location>
</feature>
<name>A0A2J7RFH5_9NEOP</name>
<dbReference type="AlphaFoldDB" id="A0A2J7RFH5"/>
<keyword evidence="9" id="KW-1133">Transmembrane helix</keyword>
<dbReference type="GO" id="GO:0140358">
    <property type="term" value="F:P-type transmembrane transporter activity"/>
    <property type="evidence" value="ECO:0007669"/>
    <property type="project" value="InterPro"/>
</dbReference>
<dbReference type="PANTHER" id="PTHR45630">
    <property type="entry name" value="CATION-TRANSPORTING ATPASE-RELATED"/>
    <property type="match status" value="1"/>
</dbReference>
<dbReference type="InterPro" id="IPR059000">
    <property type="entry name" value="ATPase_P-type_domA"/>
</dbReference>
<evidence type="ECO:0000256" key="5">
    <source>
        <dbReference type="ARBA" id="ARBA00022840"/>
    </source>
</evidence>
<gene>
    <name evidence="12" type="ORF">B7P43_G11044</name>
</gene>
<comment type="subcellular location">
    <subcellularLocation>
        <location evidence="1">Membrane</location>
        <topology evidence="1">Multi-pass membrane protein</topology>
    </subcellularLocation>
</comment>
<dbReference type="GO" id="GO:0005524">
    <property type="term" value="F:ATP binding"/>
    <property type="evidence" value="ECO:0007669"/>
    <property type="project" value="UniProtKB-KW"/>
</dbReference>
<dbReference type="GO" id="GO:0006874">
    <property type="term" value="P:intracellular calcium ion homeostasis"/>
    <property type="evidence" value="ECO:0007669"/>
    <property type="project" value="TreeGrafter"/>
</dbReference>
<dbReference type="InterPro" id="IPR004014">
    <property type="entry name" value="ATPase_P-typ_cation-transptr_N"/>
</dbReference>
<evidence type="ECO:0000256" key="7">
    <source>
        <dbReference type="ARBA" id="ARBA00022967"/>
    </source>
</evidence>
<keyword evidence="2" id="KW-0597">Phosphoprotein</keyword>
<evidence type="ECO:0000256" key="1">
    <source>
        <dbReference type="ARBA" id="ARBA00004141"/>
    </source>
</evidence>
<keyword evidence="4" id="KW-0547">Nucleotide-binding</keyword>
<keyword evidence="7" id="KW-1278">Translocase</keyword>
<evidence type="ECO:0000256" key="9">
    <source>
        <dbReference type="SAM" id="Phobius"/>
    </source>
</evidence>